<evidence type="ECO:0000256" key="3">
    <source>
        <dbReference type="ARBA" id="ARBA00022454"/>
    </source>
</evidence>
<evidence type="ECO:0000256" key="5">
    <source>
        <dbReference type="ARBA" id="ARBA00022776"/>
    </source>
</evidence>
<evidence type="ECO:0000256" key="7">
    <source>
        <dbReference type="ARBA" id="ARBA00023306"/>
    </source>
</evidence>
<sequence>MSKFDYPRLPRHEIVVVLAASQIAVVSESELLRPDPDFICKLYSHILIFMDILKDDEEQMEFEALEHIENPEHHLHSIRIMNLYVKLRQLLAAIRCPKSFTPKDLIKPEADRTEVFLSALLNFHLHRNGKMELLKPIFDDLEHFEQQKLAAEARILQLNAEIAEIEELREQDLPVVQELSLKIKELHQTVDELNKHQATLRTTIKQLKEKGKETDEKISNAEFALVQSVQENASLRSKIVQSPDKLQRALEENKLALAEAKDAERAAIQSFQDKTAKLEAYAKACKKISKHLSQMQAVQEQVSSAKSVEKEVKVLKSKLSDEDVQVKSLEAKLVEMQSKADQLKEYKRQLEKEKAMRQEEADKEVNNVEFEVESKRRALELREKHVESVVAEAEAINLKRKNIREEADAKIQELGHKSEEIVSETTCMKLHMSSAYHCVSNGLTECVVQMYGFTLQQALCRLRSCMIDLY</sequence>
<feature type="coiled-coil region" evidence="9">
    <location>
        <begin position="141"/>
        <end position="210"/>
    </location>
</feature>
<comment type="similarity">
    <text evidence="2">Belongs to the NUF2 family.</text>
</comment>
<protein>
    <recommendedName>
        <fullName evidence="10">Kinetochore protein Nuf2 N-terminal domain-containing protein</fullName>
    </recommendedName>
</protein>
<dbReference type="GO" id="GO:0051301">
    <property type="term" value="P:cell division"/>
    <property type="evidence" value="ECO:0007669"/>
    <property type="project" value="UniProtKB-KW"/>
</dbReference>
<evidence type="ECO:0000313" key="12">
    <source>
        <dbReference type="Proteomes" id="UP000298416"/>
    </source>
</evidence>
<dbReference type="PANTHER" id="PTHR48441:SF1">
    <property type="entry name" value="NT-3"/>
    <property type="match status" value="1"/>
</dbReference>
<organism evidence="11">
    <name type="scientific">Salvia splendens</name>
    <name type="common">Scarlet sage</name>
    <dbReference type="NCBI Taxonomy" id="180675"/>
    <lineage>
        <taxon>Eukaryota</taxon>
        <taxon>Viridiplantae</taxon>
        <taxon>Streptophyta</taxon>
        <taxon>Embryophyta</taxon>
        <taxon>Tracheophyta</taxon>
        <taxon>Spermatophyta</taxon>
        <taxon>Magnoliopsida</taxon>
        <taxon>eudicotyledons</taxon>
        <taxon>Gunneridae</taxon>
        <taxon>Pentapetalae</taxon>
        <taxon>asterids</taxon>
        <taxon>lamiids</taxon>
        <taxon>Lamiales</taxon>
        <taxon>Lamiaceae</taxon>
        <taxon>Nepetoideae</taxon>
        <taxon>Mentheae</taxon>
        <taxon>Salviinae</taxon>
        <taxon>Salvia</taxon>
        <taxon>Salvia subgen. Calosphace</taxon>
        <taxon>core Calosphace</taxon>
    </lineage>
</organism>
<feature type="coiled-coil region" evidence="9">
    <location>
        <begin position="312"/>
        <end position="413"/>
    </location>
</feature>
<evidence type="ECO:0000313" key="11">
    <source>
        <dbReference type="EMBL" id="KAG6398680.1"/>
    </source>
</evidence>
<dbReference type="Gene3D" id="1.10.418.60">
    <property type="entry name" value="Ncd80 complex, Nuf2 subunit"/>
    <property type="match status" value="1"/>
</dbReference>
<keyword evidence="8" id="KW-0137">Centromere</keyword>
<keyword evidence="12" id="KW-1185">Reference proteome</keyword>
<reference evidence="11" key="2">
    <citation type="submission" date="2020-08" db="EMBL/GenBank/DDBJ databases">
        <title>Plant Genome Project.</title>
        <authorList>
            <person name="Zhang R.-G."/>
        </authorList>
    </citation>
    <scope>NUCLEOTIDE SEQUENCE</scope>
    <source>
        <strain evidence="11">Huo1</strain>
        <tissue evidence="11">Leaf</tissue>
    </source>
</reference>
<dbReference type="AlphaFoldDB" id="A0A8X8WPS1"/>
<reference evidence="11" key="1">
    <citation type="submission" date="2018-01" db="EMBL/GenBank/DDBJ databases">
        <authorList>
            <person name="Mao J.F."/>
        </authorList>
    </citation>
    <scope>NUCLEOTIDE SEQUENCE</scope>
    <source>
        <strain evidence="11">Huo1</strain>
        <tissue evidence="11">Leaf</tissue>
    </source>
</reference>
<evidence type="ECO:0000256" key="9">
    <source>
        <dbReference type="SAM" id="Coils"/>
    </source>
</evidence>
<dbReference type="InterPro" id="IPR038275">
    <property type="entry name" value="Nuf2_N_sf"/>
</dbReference>
<keyword evidence="4" id="KW-0132">Cell division</keyword>
<evidence type="ECO:0000256" key="1">
    <source>
        <dbReference type="ARBA" id="ARBA00004584"/>
    </source>
</evidence>
<feature type="domain" description="Kinetochore protein Nuf2 N-terminal" evidence="10">
    <location>
        <begin position="4"/>
        <end position="140"/>
    </location>
</feature>
<keyword evidence="3" id="KW-0158">Chromosome</keyword>
<dbReference type="GO" id="GO:0031262">
    <property type="term" value="C:Ndc80 complex"/>
    <property type="evidence" value="ECO:0007669"/>
    <property type="project" value="InterPro"/>
</dbReference>
<evidence type="ECO:0000256" key="8">
    <source>
        <dbReference type="ARBA" id="ARBA00023328"/>
    </source>
</evidence>
<comment type="subcellular location">
    <subcellularLocation>
        <location evidence="1">Chromosome</location>
        <location evidence="1">Centromere</location>
    </subcellularLocation>
</comment>
<dbReference type="Pfam" id="PF03800">
    <property type="entry name" value="Nuf2"/>
    <property type="match status" value="1"/>
</dbReference>
<evidence type="ECO:0000256" key="2">
    <source>
        <dbReference type="ARBA" id="ARBA00005498"/>
    </source>
</evidence>
<dbReference type="PANTHER" id="PTHR48441">
    <property type="match status" value="1"/>
</dbReference>
<gene>
    <name evidence="11" type="ORF">SASPL_140147</name>
</gene>
<keyword evidence="6 9" id="KW-0175">Coiled coil</keyword>
<keyword evidence="7" id="KW-0131">Cell cycle</keyword>
<dbReference type="InterPro" id="IPR005549">
    <property type="entry name" value="Kinetochore_Nuf2_N"/>
</dbReference>
<dbReference type="Proteomes" id="UP000298416">
    <property type="component" value="Unassembled WGS sequence"/>
</dbReference>
<name>A0A8X8WPS1_SALSN</name>
<dbReference type="EMBL" id="PNBA02000015">
    <property type="protein sequence ID" value="KAG6398680.1"/>
    <property type="molecule type" value="Genomic_DNA"/>
</dbReference>
<comment type="caution">
    <text evidence="11">The sequence shown here is derived from an EMBL/GenBank/DDBJ whole genome shotgun (WGS) entry which is preliminary data.</text>
</comment>
<accession>A0A8X8WPS1</accession>
<evidence type="ECO:0000256" key="6">
    <source>
        <dbReference type="ARBA" id="ARBA00023054"/>
    </source>
</evidence>
<keyword evidence="5" id="KW-0498">Mitosis</keyword>
<evidence type="ECO:0000259" key="10">
    <source>
        <dbReference type="Pfam" id="PF03800"/>
    </source>
</evidence>
<evidence type="ECO:0000256" key="4">
    <source>
        <dbReference type="ARBA" id="ARBA00022618"/>
    </source>
</evidence>
<proteinExistence type="inferred from homology"/>